<dbReference type="Pfam" id="PF19951">
    <property type="entry name" value="DUF6413"/>
    <property type="match status" value="1"/>
</dbReference>
<evidence type="ECO:0000313" key="2">
    <source>
        <dbReference type="EMBL" id="QBZ57493.1"/>
    </source>
</evidence>
<proteinExistence type="predicted"/>
<evidence type="ECO:0008006" key="4">
    <source>
        <dbReference type="Google" id="ProtNLM"/>
    </source>
</evidence>
<reference evidence="2 3" key="1">
    <citation type="journal article" date="2019" name="Mol. Biol. Evol.">
        <title>Blast fungal genomes show frequent chromosomal changes, gene gains and losses, and effector gene turnover.</title>
        <authorList>
            <person name="Gomez Luciano L.B."/>
            <person name="Jason Tsai I."/>
            <person name="Chuma I."/>
            <person name="Tosa Y."/>
            <person name="Chen Y.H."/>
            <person name="Li J.Y."/>
            <person name="Li M.Y."/>
            <person name="Jade Lu M.Y."/>
            <person name="Nakayashiki H."/>
            <person name="Li W.H."/>
        </authorList>
    </citation>
    <scope>NUCLEOTIDE SEQUENCE [LARGE SCALE GENOMIC DNA]</scope>
    <source>
        <strain evidence="2">MZ5-1-6</strain>
    </source>
</reference>
<dbReference type="Proteomes" id="UP000294847">
    <property type="component" value="Chromosome 2"/>
</dbReference>
<dbReference type="InterPro" id="IPR045634">
    <property type="entry name" value="DUF6413"/>
</dbReference>
<feature type="chain" id="PRO_5020697807" description="Hydrophobin" evidence="1">
    <location>
        <begin position="18"/>
        <end position="114"/>
    </location>
</feature>
<accession>A0A4P7N521</accession>
<gene>
    <name evidence="2" type="ORF">PoMZ_02419</name>
</gene>
<dbReference type="AlphaFoldDB" id="A0A4P7N521"/>
<feature type="signal peptide" evidence="1">
    <location>
        <begin position="1"/>
        <end position="17"/>
    </location>
</feature>
<protein>
    <recommendedName>
        <fullName evidence="4">Hydrophobin</fullName>
    </recommendedName>
</protein>
<dbReference type="EMBL" id="CP034205">
    <property type="protein sequence ID" value="QBZ57493.1"/>
    <property type="molecule type" value="Genomic_DNA"/>
</dbReference>
<keyword evidence="1" id="KW-0732">Signal</keyword>
<evidence type="ECO:0000313" key="3">
    <source>
        <dbReference type="Proteomes" id="UP000294847"/>
    </source>
</evidence>
<evidence type="ECO:0000256" key="1">
    <source>
        <dbReference type="SAM" id="SignalP"/>
    </source>
</evidence>
<sequence length="114" mass="12095">MHAFSLLFFIAPLAVLCNNFTVGRGSTGGRCCDHGAEDPSRTCSKMKLNSYGCTDFRSDAKAGDSVNDVGGGCDPVELRNWPIGRDVKAFVPGSVATHQTSDFDLEVGFIGCAE</sequence>
<organism evidence="2 3">
    <name type="scientific">Pyricularia oryzae</name>
    <name type="common">Rice blast fungus</name>
    <name type="synonym">Magnaporthe oryzae</name>
    <dbReference type="NCBI Taxonomy" id="318829"/>
    <lineage>
        <taxon>Eukaryota</taxon>
        <taxon>Fungi</taxon>
        <taxon>Dikarya</taxon>
        <taxon>Ascomycota</taxon>
        <taxon>Pezizomycotina</taxon>
        <taxon>Sordariomycetes</taxon>
        <taxon>Sordariomycetidae</taxon>
        <taxon>Magnaporthales</taxon>
        <taxon>Pyriculariaceae</taxon>
        <taxon>Pyricularia</taxon>
    </lineage>
</organism>
<name>A0A4P7N521_PYROR</name>